<protein>
    <submittedName>
        <fullName evidence="5">Cell division coordinator CpoB</fullName>
    </submittedName>
</protein>
<dbReference type="EMBL" id="CADIKM010000004">
    <property type="protein sequence ID" value="CAB3781545.1"/>
    <property type="molecule type" value="Genomic_DNA"/>
</dbReference>
<keyword evidence="5" id="KW-0131">Cell cycle</keyword>
<feature type="repeat" description="TPR" evidence="3">
    <location>
        <begin position="272"/>
        <end position="305"/>
    </location>
</feature>
<feature type="repeat" description="TPR" evidence="3">
    <location>
        <begin position="68"/>
        <end position="101"/>
    </location>
</feature>
<name>A0A6S7B6J1_9BURK</name>
<dbReference type="PROSITE" id="PS50005">
    <property type="entry name" value="TPR"/>
    <property type="match status" value="7"/>
</dbReference>
<dbReference type="GO" id="GO:0046813">
    <property type="term" value="P:receptor-mediated virion attachment to host cell"/>
    <property type="evidence" value="ECO:0007669"/>
    <property type="project" value="TreeGrafter"/>
</dbReference>
<keyword evidence="1" id="KW-0677">Repeat</keyword>
<evidence type="ECO:0000313" key="5">
    <source>
        <dbReference type="EMBL" id="CAB3781545.1"/>
    </source>
</evidence>
<dbReference type="AlphaFoldDB" id="A0A6S7B6J1"/>
<dbReference type="Gene3D" id="3.40.50.2000">
    <property type="entry name" value="Glycogen Phosphorylase B"/>
    <property type="match status" value="1"/>
</dbReference>
<evidence type="ECO:0000256" key="3">
    <source>
        <dbReference type="PROSITE-ProRule" id="PRU00339"/>
    </source>
</evidence>
<evidence type="ECO:0000256" key="2">
    <source>
        <dbReference type="ARBA" id="ARBA00022803"/>
    </source>
</evidence>
<dbReference type="GO" id="GO:0016757">
    <property type="term" value="F:glycosyltransferase activity"/>
    <property type="evidence" value="ECO:0007669"/>
    <property type="project" value="InterPro"/>
</dbReference>
<proteinExistence type="predicted"/>
<dbReference type="InterPro" id="IPR002201">
    <property type="entry name" value="Glyco_trans_9"/>
</dbReference>
<dbReference type="Proteomes" id="UP000494115">
    <property type="component" value="Unassembled WGS sequence"/>
</dbReference>
<dbReference type="SUPFAM" id="SSF48452">
    <property type="entry name" value="TPR-like"/>
    <property type="match status" value="2"/>
</dbReference>
<feature type="region of interest" description="Disordered" evidence="4">
    <location>
        <begin position="468"/>
        <end position="495"/>
    </location>
</feature>
<dbReference type="PROSITE" id="PS50293">
    <property type="entry name" value="TPR_REGION"/>
    <property type="match status" value="4"/>
</dbReference>
<feature type="repeat" description="TPR" evidence="3">
    <location>
        <begin position="34"/>
        <end position="67"/>
    </location>
</feature>
<keyword evidence="5" id="KW-0132">Cell division</keyword>
<dbReference type="InterPro" id="IPR050498">
    <property type="entry name" value="Ycf3"/>
</dbReference>
<dbReference type="Pfam" id="PF13181">
    <property type="entry name" value="TPR_8"/>
    <property type="match status" value="1"/>
</dbReference>
<accession>A0A6S7B6J1</accession>
<dbReference type="Gene3D" id="1.25.40.10">
    <property type="entry name" value="Tetratricopeptide repeat domain"/>
    <property type="match status" value="5"/>
</dbReference>
<evidence type="ECO:0000256" key="4">
    <source>
        <dbReference type="SAM" id="MobiDB-lite"/>
    </source>
</evidence>
<dbReference type="GO" id="GO:0051301">
    <property type="term" value="P:cell division"/>
    <property type="evidence" value="ECO:0007669"/>
    <property type="project" value="UniProtKB-KW"/>
</dbReference>
<feature type="repeat" description="TPR" evidence="3">
    <location>
        <begin position="238"/>
        <end position="271"/>
    </location>
</feature>
<feature type="repeat" description="TPR" evidence="3">
    <location>
        <begin position="102"/>
        <end position="135"/>
    </location>
</feature>
<dbReference type="SUPFAM" id="SSF53756">
    <property type="entry name" value="UDP-Glycosyltransferase/glycogen phosphorylase"/>
    <property type="match status" value="1"/>
</dbReference>
<evidence type="ECO:0000256" key="1">
    <source>
        <dbReference type="ARBA" id="ARBA00022737"/>
    </source>
</evidence>
<feature type="repeat" description="TPR" evidence="3">
    <location>
        <begin position="136"/>
        <end position="169"/>
    </location>
</feature>
<dbReference type="InterPro" id="IPR019734">
    <property type="entry name" value="TPR_rpt"/>
</dbReference>
<dbReference type="GO" id="GO:0009279">
    <property type="term" value="C:cell outer membrane"/>
    <property type="evidence" value="ECO:0007669"/>
    <property type="project" value="TreeGrafter"/>
</dbReference>
<feature type="repeat" description="TPR" evidence="3">
    <location>
        <begin position="170"/>
        <end position="203"/>
    </location>
</feature>
<dbReference type="RefSeq" id="WP_246257066.1">
    <property type="nucleotide sequence ID" value="NZ_CADIKM010000004.1"/>
</dbReference>
<dbReference type="InterPro" id="IPR011990">
    <property type="entry name" value="TPR-like_helical_dom_sf"/>
</dbReference>
<reference evidence="5 6" key="1">
    <citation type="submission" date="2020-04" db="EMBL/GenBank/DDBJ databases">
        <authorList>
            <person name="De Canck E."/>
        </authorList>
    </citation>
    <scope>NUCLEOTIDE SEQUENCE [LARGE SCALE GENOMIC DNA]</scope>
    <source>
        <strain evidence="5 6">LMG 28138</strain>
    </source>
</reference>
<dbReference type="PANTHER" id="PTHR44858">
    <property type="entry name" value="TETRATRICOPEPTIDE REPEAT PROTEIN 6"/>
    <property type="match status" value="1"/>
</dbReference>
<sequence length="647" mass="69974">MDVLREAYSAHQNGRFADAERGYLAALQRVPDDVDALHLLGVLRHQQGRNDEAVVLLRRAVELRPRFGGAHLNLGNAWKALRQFEKAQASYRAAIAVQPEFAHAHFNLANTLVTLDKHEEAIDHFEQALHLQPNNPAALNNLGNALMALKRHEAAVGAFHKALKLQAGHAGAHNNLGLALNALGRHEEALEQFRAAIASEPNFTLAHFNLGTTFDKLNRAPEAIAPLEAVTRAQPAFAPAHYALGNAYAACADLARAIAYLEKAVELDPTFALAWQDLGTVLYELGQLPRAAEAFETATRLRPDLALAQYNRGLVALMNGDFARGFEAYEWRWNVWPRPQVSAPAWRGGPLPAPGARLLVHAEQGLGDTLQFIRYVPQLTKLGAQVVLEVQAPLARLIAPAAKTWGVGLLTRGEPRPAIDCECPLLSLPLALQTTTASIPADVPYLAAPGSLSSLDTADELRRADAAPSTVPAGYSPVATPSGSPAAFAPPDQPNRRRRIGFAVSGAIRERRETRAIPASALAPLFEMEGIDWVVLQTEMRAEDREALSGFDSVSTPAAPPRDFADTADTIAQLDLVLTVDTSLAHLAGAMGHPVWIMLPRGPDWRWGAEGPATPWYPSARLFRQTKAGDWASVVAEVGAALRQAYT</sequence>
<organism evidence="5 6">
    <name type="scientific">Pararobbsia alpina</name>
    <dbReference type="NCBI Taxonomy" id="621374"/>
    <lineage>
        <taxon>Bacteria</taxon>
        <taxon>Pseudomonadati</taxon>
        <taxon>Pseudomonadota</taxon>
        <taxon>Betaproteobacteria</taxon>
        <taxon>Burkholderiales</taxon>
        <taxon>Burkholderiaceae</taxon>
        <taxon>Pararobbsia</taxon>
    </lineage>
</organism>
<keyword evidence="2 3" id="KW-0802">TPR repeat</keyword>
<evidence type="ECO:0000313" key="6">
    <source>
        <dbReference type="Proteomes" id="UP000494115"/>
    </source>
</evidence>
<dbReference type="Pfam" id="PF13432">
    <property type="entry name" value="TPR_16"/>
    <property type="match status" value="4"/>
</dbReference>
<dbReference type="Pfam" id="PF01075">
    <property type="entry name" value="Glyco_transf_9"/>
    <property type="match status" value="1"/>
</dbReference>
<keyword evidence="6" id="KW-1185">Reference proteome</keyword>
<gene>
    <name evidence="5" type="primary">cpoB_1</name>
    <name evidence="5" type="ORF">LMG28138_01241</name>
</gene>
<dbReference type="SMART" id="SM00028">
    <property type="entry name" value="TPR"/>
    <property type="match status" value="9"/>
</dbReference>
<dbReference type="PANTHER" id="PTHR44858:SF1">
    <property type="entry name" value="UDP-N-ACETYLGLUCOSAMINE--PEPTIDE N-ACETYLGLUCOSAMINYLTRANSFERASE SPINDLY-RELATED"/>
    <property type="match status" value="1"/>
</dbReference>